<accession>A0AA39UNC4</accession>
<dbReference type="Proteomes" id="UP001175228">
    <property type="component" value="Unassembled WGS sequence"/>
</dbReference>
<comment type="caution">
    <text evidence="1">The sequence shown here is derived from an EMBL/GenBank/DDBJ whole genome shotgun (WGS) entry which is preliminary data.</text>
</comment>
<feature type="non-terminal residue" evidence="1">
    <location>
        <position position="1"/>
    </location>
</feature>
<evidence type="ECO:0000313" key="1">
    <source>
        <dbReference type="EMBL" id="KAK0495388.1"/>
    </source>
</evidence>
<protein>
    <submittedName>
        <fullName evidence="1">Uncharacterized protein</fullName>
    </submittedName>
</protein>
<dbReference type="AlphaFoldDB" id="A0AA39UNC4"/>
<keyword evidence="2" id="KW-1185">Reference proteome</keyword>
<evidence type="ECO:0000313" key="2">
    <source>
        <dbReference type="Proteomes" id="UP001175228"/>
    </source>
</evidence>
<gene>
    <name evidence="1" type="ORF">EDD18DRAFT_1015674</name>
</gene>
<feature type="non-terminal residue" evidence="1">
    <location>
        <position position="193"/>
    </location>
</feature>
<dbReference type="EMBL" id="JAUEPU010000018">
    <property type="protein sequence ID" value="KAK0495388.1"/>
    <property type="molecule type" value="Genomic_DNA"/>
</dbReference>
<reference evidence="1" key="1">
    <citation type="submission" date="2023-06" db="EMBL/GenBank/DDBJ databases">
        <authorList>
            <consortium name="Lawrence Berkeley National Laboratory"/>
            <person name="Ahrendt S."/>
            <person name="Sahu N."/>
            <person name="Indic B."/>
            <person name="Wong-Bajracharya J."/>
            <person name="Merenyi Z."/>
            <person name="Ke H.-M."/>
            <person name="Monk M."/>
            <person name="Kocsube S."/>
            <person name="Drula E."/>
            <person name="Lipzen A."/>
            <person name="Balint B."/>
            <person name="Henrissat B."/>
            <person name="Andreopoulos B."/>
            <person name="Martin F.M."/>
            <person name="Harder C.B."/>
            <person name="Rigling D."/>
            <person name="Ford K.L."/>
            <person name="Foster G.D."/>
            <person name="Pangilinan J."/>
            <person name="Papanicolaou A."/>
            <person name="Barry K."/>
            <person name="LaButti K."/>
            <person name="Viragh M."/>
            <person name="Koriabine M."/>
            <person name="Yan M."/>
            <person name="Riley R."/>
            <person name="Champramary S."/>
            <person name="Plett K.L."/>
            <person name="Tsai I.J."/>
            <person name="Slot J."/>
            <person name="Sipos G."/>
            <person name="Plett J."/>
            <person name="Nagy L.G."/>
            <person name="Grigoriev I.V."/>
        </authorList>
    </citation>
    <scope>NUCLEOTIDE SEQUENCE</scope>
    <source>
        <strain evidence="1">HWK02</strain>
    </source>
</reference>
<name>A0AA39UNC4_9AGAR</name>
<sequence>LIGSLQKINTNYHISGELEVTMLQSFMKAANLHRYLNRPDCPQHMRDFKHLLDKALRLKDRRVVDFEANPPTSRQTSHVYYTYCNVIYSQASMHLGGSLVCYYLHSASSELCIGSIQEIRTEHGQVSFKIRGQAPLPSSKYDPFQQYPDFPAMTYSSHMVNGPLDSVHPKLVRSHVARYEFSNDQAVILDLCR</sequence>
<proteinExistence type="predicted"/>
<organism evidence="1 2">
    <name type="scientific">Armillaria luteobubalina</name>
    <dbReference type="NCBI Taxonomy" id="153913"/>
    <lineage>
        <taxon>Eukaryota</taxon>
        <taxon>Fungi</taxon>
        <taxon>Dikarya</taxon>
        <taxon>Basidiomycota</taxon>
        <taxon>Agaricomycotina</taxon>
        <taxon>Agaricomycetes</taxon>
        <taxon>Agaricomycetidae</taxon>
        <taxon>Agaricales</taxon>
        <taxon>Marasmiineae</taxon>
        <taxon>Physalacriaceae</taxon>
        <taxon>Armillaria</taxon>
    </lineage>
</organism>